<keyword evidence="2" id="KW-1185">Reference proteome</keyword>
<protein>
    <submittedName>
        <fullName evidence="1">DUF4926 domain-containing protein</fullName>
    </submittedName>
</protein>
<gene>
    <name evidence="1" type="ORF">PMG25_07515</name>
</gene>
<name>A0ABT7B433_9CYAN</name>
<comment type="caution">
    <text evidence="1">The sequence shown here is derived from an EMBL/GenBank/DDBJ whole genome shotgun (WGS) entry which is preliminary data.</text>
</comment>
<evidence type="ECO:0000313" key="2">
    <source>
        <dbReference type="Proteomes" id="UP001235849"/>
    </source>
</evidence>
<evidence type="ECO:0000313" key="1">
    <source>
        <dbReference type="EMBL" id="MDJ1173938.1"/>
    </source>
</evidence>
<proteinExistence type="predicted"/>
<reference evidence="1 2" key="1">
    <citation type="submission" date="2023-01" db="EMBL/GenBank/DDBJ databases">
        <title>Novel diversity within Roseofilum (Cyanobacteria; Desertifilaceae) from marine benthic mats with descriptions of four novel species.</title>
        <authorList>
            <person name="Wang Y."/>
            <person name="Berthold D.E."/>
            <person name="Hu J."/>
            <person name="Lefler F.W."/>
            <person name="Laughinghouse H.D. IV."/>
        </authorList>
    </citation>
    <scope>NUCLEOTIDE SEQUENCE [LARGE SCALE GENOMIC DNA]</scope>
    <source>
        <strain evidence="1 2">BLCC-M114</strain>
    </source>
</reference>
<sequence length="103" mass="11970">MKPELFDLVELLVNVPEYNLSIGDRGAVVEYLDETHFEIEFANPKGETTALCPLSTEQFIVVWQSETQQWLATADKIKWMSDRLPEAKREELLNFACFLYQKV</sequence>
<dbReference type="Proteomes" id="UP001235849">
    <property type="component" value="Unassembled WGS sequence"/>
</dbReference>
<organism evidence="1 2">
    <name type="scientific">Roseofilum capinflatum BLCC-M114</name>
    <dbReference type="NCBI Taxonomy" id="3022440"/>
    <lineage>
        <taxon>Bacteria</taxon>
        <taxon>Bacillati</taxon>
        <taxon>Cyanobacteriota</taxon>
        <taxon>Cyanophyceae</taxon>
        <taxon>Desertifilales</taxon>
        <taxon>Desertifilaceae</taxon>
        <taxon>Roseofilum</taxon>
        <taxon>Roseofilum capinflatum</taxon>
    </lineage>
</organism>
<dbReference type="InterPro" id="IPR032568">
    <property type="entry name" value="DUF4926"/>
</dbReference>
<dbReference type="EMBL" id="JAQOSO010000036">
    <property type="protein sequence ID" value="MDJ1173938.1"/>
    <property type="molecule type" value="Genomic_DNA"/>
</dbReference>
<accession>A0ABT7B433</accession>
<dbReference type="Pfam" id="PF16277">
    <property type="entry name" value="DUF4926"/>
    <property type="match status" value="1"/>
</dbReference>
<dbReference type="RefSeq" id="WP_283766278.1">
    <property type="nucleotide sequence ID" value="NZ_JAQOSO010000036.1"/>
</dbReference>